<dbReference type="Proteomes" id="UP000325081">
    <property type="component" value="Unassembled WGS sequence"/>
</dbReference>
<feature type="region of interest" description="Disordered" evidence="3">
    <location>
        <begin position="889"/>
        <end position="917"/>
    </location>
</feature>
<keyword evidence="1 2" id="KW-0694">RNA-binding</keyword>
<feature type="compositionally biased region" description="Basic and acidic residues" evidence="3">
    <location>
        <begin position="363"/>
        <end position="375"/>
    </location>
</feature>
<dbReference type="InterPro" id="IPR039539">
    <property type="entry name" value="Ras_GTPase_bind_prot"/>
</dbReference>
<feature type="region of interest" description="Disordered" evidence="3">
    <location>
        <begin position="630"/>
        <end position="657"/>
    </location>
</feature>
<feature type="compositionally biased region" description="Basic and acidic residues" evidence="3">
    <location>
        <begin position="801"/>
        <end position="815"/>
    </location>
</feature>
<dbReference type="SMART" id="SM00360">
    <property type="entry name" value="RRM"/>
    <property type="match status" value="2"/>
</dbReference>
<name>A0A5A7Q7H3_STRAF</name>
<dbReference type="AlphaFoldDB" id="A0A5A7Q7H3"/>
<protein>
    <submittedName>
        <fullName evidence="6">Nuclear transport factor 2 family protein</fullName>
    </submittedName>
</protein>
<feature type="region of interest" description="Disordered" evidence="3">
    <location>
        <begin position="253"/>
        <end position="285"/>
    </location>
</feature>
<feature type="domain" description="RRM" evidence="4">
    <location>
        <begin position="377"/>
        <end position="454"/>
    </location>
</feature>
<dbReference type="GO" id="GO:0003729">
    <property type="term" value="F:mRNA binding"/>
    <property type="evidence" value="ECO:0007669"/>
    <property type="project" value="TreeGrafter"/>
</dbReference>
<feature type="compositionally biased region" description="Polar residues" evidence="3">
    <location>
        <begin position="348"/>
        <end position="361"/>
    </location>
</feature>
<accession>A0A5A7Q7H3</accession>
<dbReference type="InterPro" id="IPR032710">
    <property type="entry name" value="NTF2-like_dom_sf"/>
</dbReference>
<dbReference type="Pfam" id="PF00076">
    <property type="entry name" value="RRM_1"/>
    <property type="match status" value="2"/>
</dbReference>
<dbReference type="PANTHER" id="PTHR10693:SF29">
    <property type="entry name" value="GB|AAD20086.1"/>
    <property type="match status" value="1"/>
</dbReference>
<evidence type="ECO:0000259" key="5">
    <source>
        <dbReference type="PROSITE" id="PS50177"/>
    </source>
</evidence>
<evidence type="ECO:0000313" key="6">
    <source>
        <dbReference type="EMBL" id="GER41160.1"/>
    </source>
</evidence>
<comment type="caution">
    <text evidence="6">The sequence shown here is derived from an EMBL/GenBank/DDBJ whole genome shotgun (WGS) entry which is preliminary data.</text>
</comment>
<feature type="region of interest" description="Disordered" evidence="3">
    <location>
        <begin position="320"/>
        <end position="375"/>
    </location>
</feature>
<dbReference type="Gene3D" id="3.30.70.330">
    <property type="match status" value="2"/>
</dbReference>
<keyword evidence="7" id="KW-1185">Reference proteome</keyword>
<dbReference type="PANTHER" id="PTHR10693">
    <property type="entry name" value="RAS GTPASE-ACTIVATING PROTEIN-BINDING PROTEIN"/>
    <property type="match status" value="1"/>
</dbReference>
<dbReference type="InterPro" id="IPR012677">
    <property type="entry name" value="Nucleotide-bd_a/b_plait_sf"/>
</dbReference>
<feature type="domain" description="RRM" evidence="4">
    <location>
        <begin position="816"/>
        <end position="893"/>
    </location>
</feature>
<dbReference type="SUPFAM" id="SSF54427">
    <property type="entry name" value="NTF2-like"/>
    <property type="match status" value="2"/>
</dbReference>
<dbReference type="InterPro" id="IPR002075">
    <property type="entry name" value="NTF2_dom"/>
</dbReference>
<dbReference type="FunFam" id="3.10.450.50:FF:000003">
    <property type="entry name" value="Nuclear transport factor 2 family protein"/>
    <property type="match status" value="2"/>
</dbReference>
<dbReference type="EMBL" id="BKCP01006071">
    <property type="protein sequence ID" value="GER41160.1"/>
    <property type="molecule type" value="Genomic_DNA"/>
</dbReference>
<dbReference type="Pfam" id="PF02136">
    <property type="entry name" value="NTF2"/>
    <property type="match status" value="2"/>
</dbReference>
<dbReference type="PROSITE" id="PS50102">
    <property type="entry name" value="RRM"/>
    <property type="match status" value="2"/>
</dbReference>
<organism evidence="6 7">
    <name type="scientific">Striga asiatica</name>
    <name type="common">Asiatic witchweed</name>
    <name type="synonym">Buchnera asiatica</name>
    <dbReference type="NCBI Taxonomy" id="4170"/>
    <lineage>
        <taxon>Eukaryota</taxon>
        <taxon>Viridiplantae</taxon>
        <taxon>Streptophyta</taxon>
        <taxon>Embryophyta</taxon>
        <taxon>Tracheophyta</taxon>
        <taxon>Spermatophyta</taxon>
        <taxon>Magnoliopsida</taxon>
        <taxon>eudicotyledons</taxon>
        <taxon>Gunneridae</taxon>
        <taxon>Pentapetalae</taxon>
        <taxon>asterids</taxon>
        <taxon>lamiids</taxon>
        <taxon>Lamiales</taxon>
        <taxon>Orobanchaceae</taxon>
        <taxon>Buchnereae</taxon>
        <taxon>Striga</taxon>
    </lineage>
</organism>
<dbReference type="InterPro" id="IPR018222">
    <property type="entry name" value="Nuclear_transport_factor_2_euk"/>
</dbReference>
<evidence type="ECO:0000259" key="4">
    <source>
        <dbReference type="PROSITE" id="PS50102"/>
    </source>
</evidence>
<proteinExistence type="predicted"/>
<feature type="region of interest" description="Disordered" evidence="3">
    <location>
        <begin position="759"/>
        <end position="820"/>
    </location>
</feature>
<evidence type="ECO:0000256" key="2">
    <source>
        <dbReference type="PROSITE-ProRule" id="PRU00176"/>
    </source>
</evidence>
<feature type="compositionally biased region" description="Polar residues" evidence="3">
    <location>
        <begin position="787"/>
        <end position="800"/>
    </location>
</feature>
<feature type="domain" description="NTF2" evidence="5">
    <location>
        <begin position="508"/>
        <end position="622"/>
    </location>
</feature>
<feature type="compositionally biased region" description="Polar residues" evidence="3">
    <location>
        <begin position="630"/>
        <end position="639"/>
    </location>
</feature>
<feature type="compositionally biased region" description="Basic residues" evidence="3">
    <location>
        <begin position="905"/>
        <end position="917"/>
    </location>
</feature>
<reference evidence="7" key="1">
    <citation type="journal article" date="2019" name="Curr. Biol.">
        <title>Genome Sequence of Striga asiatica Provides Insight into the Evolution of Plant Parasitism.</title>
        <authorList>
            <person name="Yoshida S."/>
            <person name="Kim S."/>
            <person name="Wafula E.K."/>
            <person name="Tanskanen J."/>
            <person name="Kim Y.M."/>
            <person name="Honaas L."/>
            <person name="Yang Z."/>
            <person name="Spallek T."/>
            <person name="Conn C.E."/>
            <person name="Ichihashi Y."/>
            <person name="Cheong K."/>
            <person name="Cui S."/>
            <person name="Der J.P."/>
            <person name="Gundlach H."/>
            <person name="Jiao Y."/>
            <person name="Hori C."/>
            <person name="Ishida J.K."/>
            <person name="Kasahara H."/>
            <person name="Kiba T."/>
            <person name="Kim M.S."/>
            <person name="Koo N."/>
            <person name="Laohavisit A."/>
            <person name="Lee Y.H."/>
            <person name="Lumba S."/>
            <person name="McCourt P."/>
            <person name="Mortimer J.C."/>
            <person name="Mutuku J.M."/>
            <person name="Nomura T."/>
            <person name="Sasaki-Sekimoto Y."/>
            <person name="Seto Y."/>
            <person name="Wang Y."/>
            <person name="Wakatake T."/>
            <person name="Sakakibara H."/>
            <person name="Demura T."/>
            <person name="Yamaguchi S."/>
            <person name="Yoneyama K."/>
            <person name="Manabe R.I."/>
            <person name="Nelson D.C."/>
            <person name="Schulman A.H."/>
            <person name="Timko M.P."/>
            <person name="dePamphilis C.W."/>
            <person name="Choi D."/>
            <person name="Shirasu K."/>
        </authorList>
    </citation>
    <scope>NUCLEOTIDE SEQUENCE [LARGE SCALE GENOMIC DNA]</scope>
    <source>
        <strain evidence="7">cv. UVA1</strain>
    </source>
</reference>
<sequence length="917" mass="104068">MIDGKLTATRHRPWQIKNNEPIINFSGCRPRFWRFSDLGFYFAISFYRGIGRRGRMANQYASQVTATQVGSYFVQQYYQVFQQQRDYVHQFYNESSTMLRVDGEISHSASDMVKIHQLLMSLNFTGIEIKTINSLESWNRGVLVVVTGSVKLIDFNYWRTFVQTFFLAPQEKGYFVLNDMFHFADNEVAHQSSSQVPTQERNVDYHPTISTHHPDPPVSAYALEEEAAEYVHSVHIDRDEPVQDFAYQEHLQPEAEHEMQPELEPELESEADRLDDGTPYEEPNPLLQNTVTTVQEPHLSVEESIGEPEKLTYASILRAKGKSPPSLSSQPAFTQRPPVTDWNHVSKPLQQHSTPNPTNFGSDVREDALSSHEGEPKSVYVRNLPSTITSMDIQQEFENFGRITYDGVFLRNRADTGVCYAFVEFEDIQSVRNALQASPIQLAGRKVYIEERRPNSGASRGGMEEEAEAVVEGLMASEHNMTPKKVNKIPEGGRMANQYASQVTATQVGSYFVQQYYQVFQQQRDYVHQFYNESSTMLRVDGEINHSASDMVKIHQLLMSLNFTGIEIKTINSLESWNRGVLVVVTGSVKSIDFNYWRTFVQTFFLAPQEKGYFVLNDMFHFADNEVAHQSSSQVSTQERNVDYHPPISTHHPDPPVSDYALEDEAAEYVHSVHIDRDEPVQDFAYQEHLHPEAEHEIQPELEPELESEADRLVEGTPYEEPSQLLKNAVTTVQEPHLSVEESIGEPEKLTYASILRAKGKSPPSLSSQPASTHRPPVADWNHVSKPLQQHSTPNATNSDSDVREDALSSHEGEPKSVYVRNLPSTITSMDIQQEFENFGRITYDGVFLRNRADTGVCYAFVEFEDIQSVRNALQASPIQLAGRKVYIEERRPNSGASRGGRSGGRGRGRGGRTYGK</sequence>
<evidence type="ECO:0000313" key="7">
    <source>
        <dbReference type="Proteomes" id="UP000325081"/>
    </source>
</evidence>
<feature type="domain" description="NTF2" evidence="5">
    <location>
        <begin position="69"/>
        <end position="183"/>
    </location>
</feature>
<dbReference type="GO" id="GO:0005829">
    <property type="term" value="C:cytosol"/>
    <property type="evidence" value="ECO:0007669"/>
    <property type="project" value="TreeGrafter"/>
</dbReference>
<dbReference type="Gene3D" id="3.10.450.50">
    <property type="match status" value="2"/>
</dbReference>
<dbReference type="PROSITE" id="PS50177">
    <property type="entry name" value="NTF2_DOMAIN"/>
    <property type="match status" value="2"/>
</dbReference>
<gene>
    <name evidence="6" type="ORF">STAS_17871</name>
</gene>
<dbReference type="OrthoDB" id="339151at2759"/>
<evidence type="ECO:0000256" key="1">
    <source>
        <dbReference type="ARBA" id="ARBA00022884"/>
    </source>
</evidence>
<dbReference type="CDD" id="cd00780">
    <property type="entry name" value="NTF2"/>
    <property type="match status" value="2"/>
</dbReference>
<dbReference type="CDD" id="cd00590">
    <property type="entry name" value="RRM_SF"/>
    <property type="match status" value="2"/>
</dbReference>
<dbReference type="InterPro" id="IPR035979">
    <property type="entry name" value="RBD_domain_sf"/>
</dbReference>
<dbReference type="GO" id="GO:1990904">
    <property type="term" value="C:ribonucleoprotein complex"/>
    <property type="evidence" value="ECO:0007669"/>
    <property type="project" value="TreeGrafter"/>
</dbReference>
<evidence type="ECO:0000256" key="3">
    <source>
        <dbReference type="SAM" id="MobiDB-lite"/>
    </source>
</evidence>
<dbReference type="SUPFAM" id="SSF54928">
    <property type="entry name" value="RNA-binding domain, RBD"/>
    <property type="match status" value="2"/>
</dbReference>
<dbReference type="InterPro" id="IPR000504">
    <property type="entry name" value="RRM_dom"/>
</dbReference>